<dbReference type="InterPro" id="IPR009003">
    <property type="entry name" value="Peptidase_S1_PA"/>
</dbReference>
<comment type="similarity">
    <text evidence="1">Belongs to the peptidase S1 family.</text>
</comment>
<dbReference type="InterPro" id="IPR043504">
    <property type="entry name" value="Peptidase_S1_PA_chymotrypsin"/>
</dbReference>
<evidence type="ECO:0000256" key="6">
    <source>
        <dbReference type="SAM" id="SignalP"/>
    </source>
</evidence>
<keyword evidence="4" id="KW-0720">Serine protease</keyword>
<dbReference type="AlphaFoldDB" id="A0A9P0GL41"/>
<dbReference type="GO" id="GO:0006508">
    <property type="term" value="P:proteolysis"/>
    <property type="evidence" value="ECO:0007669"/>
    <property type="project" value="UniProtKB-KW"/>
</dbReference>
<accession>A0A9P0GL41</accession>
<dbReference type="CDD" id="cd00190">
    <property type="entry name" value="Tryp_SPc"/>
    <property type="match status" value="1"/>
</dbReference>
<dbReference type="EMBL" id="OV651819">
    <property type="protein sequence ID" value="CAH1113661.1"/>
    <property type="molecule type" value="Genomic_DNA"/>
</dbReference>
<dbReference type="InterPro" id="IPR001314">
    <property type="entry name" value="Peptidase_S1A"/>
</dbReference>
<dbReference type="InterPro" id="IPR001254">
    <property type="entry name" value="Trypsin_dom"/>
</dbReference>
<evidence type="ECO:0000313" key="9">
    <source>
        <dbReference type="Proteomes" id="UP001153636"/>
    </source>
</evidence>
<dbReference type="SMART" id="SM00020">
    <property type="entry name" value="Tryp_SPc"/>
    <property type="match status" value="1"/>
</dbReference>
<dbReference type="SUPFAM" id="SSF50494">
    <property type="entry name" value="Trypsin-like serine proteases"/>
    <property type="match status" value="1"/>
</dbReference>
<reference evidence="8" key="1">
    <citation type="submission" date="2022-01" db="EMBL/GenBank/DDBJ databases">
        <authorList>
            <person name="King R."/>
        </authorList>
    </citation>
    <scope>NUCLEOTIDE SEQUENCE</scope>
</reference>
<dbReference type="Gene3D" id="2.40.10.10">
    <property type="entry name" value="Trypsin-like serine proteases"/>
    <property type="match status" value="1"/>
</dbReference>
<proteinExistence type="inferred from homology"/>
<keyword evidence="2" id="KW-0645">Protease</keyword>
<feature type="signal peptide" evidence="6">
    <location>
        <begin position="1"/>
        <end position="16"/>
    </location>
</feature>
<dbReference type="PRINTS" id="PR00722">
    <property type="entry name" value="CHYMOTRYPSIN"/>
</dbReference>
<dbReference type="GO" id="GO:0004252">
    <property type="term" value="F:serine-type endopeptidase activity"/>
    <property type="evidence" value="ECO:0007669"/>
    <property type="project" value="InterPro"/>
</dbReference>
<evidence type="ECO:0000256" key="5">
    <source>
        <dbReference type="ARBA" id="ARBA00023157"/>
    </source>
</evidence>
<evidence type="ECO:0000256" key="2">
    <source>
        <dbReference type="ARBA" id="ARBA00022670"/>
    </source>
</evidence>
<gene>
    <name evidence="8" type="ORF">PSYICH_LOCUS13967</name>
</gene>
<feature type="domain" description="Peptidase S1" evidence="7">
    <location>
        <begin position="27"/>
        <end position="250"/>
    </location>
</feature>
<sequence>MLKVAVLFTIVNVALAIHSLDDQHLKIWGGNDTDISAHPWTVSLQNWNNSFCGGSLISSTWVLTAADCVSGINLNVTELTIRAGSSQPDQNGQLVEVSNILVNPKYNSVNMENDIALLQLKSPVTVESAKVASLPKAGEELDEGTAVNVVGWGVEKNSTGASILQLVELLVINRNACADQYTGTSVEVPDTKFCARGKDQDVCMGDFGGPVAVDNVVYGVISPGLGCEADYPAVFTKVSKYTSWINEVTEI</sequence>
<evidence type="ECO:0000313" key="8">
    <source>
        <dbReference type="EMBL" id="CAH1113661.1"/>
    </source>
</evidence>
<dbReference type="OrthoDB" id="10059102at2759"/>
<evidence type="ECO:0000259" key="7">
    <source>
        <dbReference type="PROSITE" id="PS50240"/>
    </source>
</evidence>
<keyword evidence="9" id="KW-1185">Reference proteome</keyword>
<feature type="chain" id="PRO_5040187983" description="Peptidase S1 domain-containing protein" evidence="6">
    <location>
        <begin position="17"/>
        <end position="251"/>
    </location>
</feature>
<dbReference type="Pfam" id="PF00089">
    <property type="entry name" value="Trypsin"/>
    <property type="match status" value="1"/>
</dbReference>
<name>A0A9P0GL41_9CUCU</name>
<keyword evidence="3" id="KW-0378">Hydrolase</keyword>
<evidence type="ECO:0000256" key="4">
    <source>
        <dbReference type="ARBA" id="ARBA00022825"/>
    </source>
</evidence>
<evidence type="ECO:0000256" key="3">
    <source>
        <dbReference type="ARBA" id="ARBA00022801"/>
    </source>
</evidence>
<evidence type="ECO:0000256" key="1">
    <source>
        <dbReference type="ARBA" id="ARBA00007664"/>
    </source>
</evidence>
<dbReference type="PANTHER" id="PTHR24276">
    <property type="entry name" value="POLYSERASE-RELATED"/>
    <property type="match status" value="1"/>
</dbReference>
<protein>
    <recommendedName>
        <fullName evidence="7">Peptidase S1 domain-containing protein</fullName>
    </recommendedName>
</protein>
<keyword evidence="6" id="KW-0732">Signal</keyword>
<keyword evidence="5" id="KW-1015">Disulfide bond</keyword>
<dbReference type="Proteomes" id="UP001153636">
    <property type="component" value="Chromosome 7"/>
</dbReference>
<dbReference type="PROSITE" id="PS50240">
    <property type="entry name" value="TRYPSIN_DOM"/>
    <property type="match status" value="1"/>
</dbReference>
<organism evidence="8 9">
    <name type="scientific">Psylliodes chrysocephalus</name>
    <dbReference type="NCBI Taxonomy" id="3402493"/>
    <lineage>
        <taxon>Eukaryota</taxon>
        <taxon>Metazoa</taxon>
        <taxon>Ecdysozoa</taxon>
        <taxon>Arthropoda</taxon>
        <taxon>Hexapoda</taxon>
        <taxon>Insecta</taxon>
        <taxon>Pterygota</taxon>
        <taxon>Neoptera</taxon>
        <taxon>Endopterygota</taxon>
        <taxon>Coleoptera</taxon>
        <taxon>Polyphaga</taxon>
        <taxon>Cucujiformia</taxon>
        <taxon>Chrysomeloidea</taxon>
        <taxon>Chrysomelidae</taxon>
        <taxon>Galerucinae</taxon>
        <taxon>Alticini</taxon>
        <taxon>Psylliodes</taxon>
    </lineage>
</organism>
<dbReference type="InterPro" id="IPR050430">
    <property type="entry name" value="Peptidase_S1"/>
</dbReference>
<dbReference type="PANTHER" id="PTHR24276:SF98">
    <property type="entry name" value="FI18310P1-RELATED"/>
    <property type="match status" value="1"/>
</dbReference>
<dbReference type="FunFam" id="2.40.10.10:FF:000073">
    <property type="entry name" value="Trypsin alpha"/>
    <property type="match status" value="1"/>
</dbReference>